<organism evidence="2 3">
    <name type="scientific">Candidatus Yonathbacteria bacterium CG_4_9_14_0_8_um_filter_46_47</name>
    <dbReference type="NCBI Taxonomy" id="1975106"/>
    <lineage>
        <taxon>Bacteria</taxon>
        <taxon>Candidatus Yonathiibacteriota</taxon>
    </lineage>
</organism>
<proteinExistence type="predicted"/>
<keyword evidence="1" id="KW-0732">Signal</keyword>
<feature type="signal peptide" evidence="1">
    <location>
        <begin position="1"/>
        <end position="19"/>
    </location>
</feature>
<dbReference type="Proteomes" id="UP000229236">
    <property type="component" value="Unassembled WGS sequence"/>
</dbReference>
<sequence>MKSFMVALLLSLAVACAHAAPPVGEPIARGLRGQEVVINAPREIAGAVEEYIGRAGGVVSSDRQAPIVVEVQILSRSTTIGTTSFNPFAGKGKRLVRGERRVENTVSEVRVLYRQQEEGGRRSSVYLLRYRGEGAAPEDKRSLYSSKVLAVERALGHLHGF</sequence>
<dbReference type="PROSITE" id="PS51257">
    <property type="entry name" value="PROKAR_LIPOPROTEIN"/>
    <property type="match status" value="1"/>
</dbReference>
<evidence type="ECO:0000256" key="1">
    <source>
        <dbReference type="SAM" id="SignalP"/>
    </source>
</evidence>
<reference evidence="3" key="1">
    <citation type="submission" date="2017-09" db="EMBL/GenBank/DDBJ databases">
        <title>Depth-based differentiation of microbial function through sediment-hosted aquifers and enrichment of novel symbionts in the deep terrestrial subsurface.</title>
        <authorList>
            <person name="Probst A.J."/>
            <person name="Ladd B."/>
            <person name="Jarett J.K."/>
            <person name="Geller-Mcgrath D.E."/>
            <person name="Sieber C.M.K."/>
            <person name="Emerson J.B."/>
            <person name="Anantharaman K."/>
            <person name="Thomas B.C."/>
            <person name="Malmstrom R."/>
            <person name="Stieglmeier M."/>
            <person name="Klingl A."/>
            <person name="Woyke T."/>
            <person name="Ryan C.M."/>
            <person name="Banfield J.F."/>
        </authorList>
    </citation>
    <scope>NUCLEOTIDE SEQUENCE [LARGE SCALE GENOMIC DNA]</scope>
</reference>
<evidence type="ECO:0000313" key="2">
    <source>
        <dbReference type="EMBL" id="PJB83607.1"/>
    </source>
</evidence>
<protein>
    <submittedName>
        <fullName evidence="2">Uncharacterized protein</fullName>
    </submittedName>
</protein>
<name>A0A2M8D8Z1_9BACT</name>
<dbReference type="AlphaFoldDB" id="A0A2M8D8Z1"/>
<dbReference type="EMBL" id="PFTM01000023">
    <property type="protein sequence ID" value="PJB83607.1"/>
    <property type="molecule type" value="Genomic_DNA"/>
</dbReference>
<comment type="caution">
    <text evidence="2">The sequence shown here is derived from an EMBL/GenBank/DDBJ whole genome shotgun (WGS) entry which is preliminary data.</text>
</comment>
<accession>A0A2M8D8Z1</accession>
<feature type="chain" id="PRO_5014915534" evidence="1">
    <location>
        <begin position="20"/>
        <end position="161"/>
    </location>
</feature>
<evidence type="ECO:0000313" key="3">
    <source>
        <dbReference type="Proteomes" id="UP000229236"/>
    </source>
</evidence>
<gene>
    <name evidence="2" type="ORF">CO088_01110</name>
</gene>